<sequence>MNPQKNKFEKMEEFFDLRATGYDGHMAENVNDYEVFYNSIAEPILKTESPIKLLDLGCGTGLELEYIFAKAPNADVTGIDLSQEMLDQLISKYIDKSDQIEVIRGSYLDVELLSDEYDYIISVMSLHHFLPDIKLNLYKKIWRALKPGGFYIEGDYIVSKIKEVELLADYNDRLENNEFLQEELFHLDIPFSIETQQELFDRAGFTDFELIFEGDEAGVYSVKK</sequence>
<dbReference type="CDD" id="cd02440">
    <property type="entry name" value="AdoMet_MTases"/>
    <property type="match status" value="1"/>
</dbReference>
<dbReference type="EMBL" id="JADPIE010000002">
    <property type="protein sequence ID" value="MBF8436342.1"/>
    <property type="molecule type" value="Genomic_DNA"/>
</dbReference>
<accession>A0A931AP64</accession>
<evidence type="ECO:0000313" key="4">
    <source>
        <dbReference type="Proteomes" id="UP000621436"/>
    </source>
</evidence>
<evidence type="ECO:0000259" key="2">
    <source>
        <dbReference type="Pfam" id="PF13649"/>
    </source>
</evidence>
<dbReference type="InterPro" id="IPR041698">
    <property type="entry name" value="Methyltransf_25"/>
</dbReference>
<dbReference type="Proteomes" id="UP000621436">
    <property type="component" value="Unassembled WGS sequence"/>
</dbReference>
<comment type="caution">
    <text evidence="3">The sequence shown here is derived from an EMBL/GenBank/DDBJ whole genome shotgun (WGS) entry which is preliminary data.</text>
</comment>
<dbReference type="RefSeq" id="WP_270453172.1">
    <property type="nucleotide sequence ID" value="NZ_JADPIE010000002.1"/>
</dbReference>
<evidence type="ECO:0000256" key="1">
    <source>
        <dbReference type="ARBA" id="ARBA00022679"/>
    </source>
</evidence>
<dbReference type="GO" id="GO:0008168">
    <property type="term" value="F:methyltransferase activity"/>
    <property type="evidence" value="ECO:0007669"/>
    <property type="project" value="UniProtKB-KW"/>
</dbReference>
<proteinExistence type="predicted"/>
<dbReference type="AlphaFoldDB" id="A0A931AP64"/>
<organism evidence="3 4">
    <name type="scientific">Halonatronomonas betaini</name>
    <dbReference type="NCBI Taxonomy" id="2778430"/>
    <lineage>
        <taxon>Bacteria</taxon>
        <taxon>Bacillati</taxon>
        <taxon>Bacillota</taxon>
        <taxon>Clostridia</taxon>
        <taxon>Halanaerobiales</taxon>
        <taxon>Halarsenatibacteraceae</taxon>
        <taxon>Halonatronomonas</taxon>
    </lineage>
</organism>
<keyword evidence="3" id="KW-0489">Methyltransferase</keyword>
<evidence type="ECO:0000313" key="3">
    <source>
        <dbReference type="EMBL" id="MBF8436342.1"/>
    </source>
</evidence>
<dbReference type="SUPFAM" id="SSF53335">
    <property type="entry name" value="S-adenosyl-L-methionine-dependent methyltransferases"/>
    <property type="match status" value="1"/>
</dbReference>
<name>A0A931AP64_9FIRM</name>
<reference evidence="3" key="1">
    <citation type="submission" date="2020-11" db="EMBL/GenBank/DDBJ databases">
        <title>Halonatronomonas betainensis gen. nov., sp. nov. a novel haloalkaliphilic representative of the family Halanaerobiacae capable of betaine degradation.</title>
        <authorList>
            <person name="Boltyanskaya Y."/>
            <person name="Kevbrin V."/>
            <person name="Detkova E."/>
            <person name="Grouzdev D.S."/>
            <person name="Koziaeva V."/>
            <person name="Zhilina T."/>
        </authorList>
    </citation>
    <scope>NUCLEOTIDE SEQUENCE</scope>
    <source>
        <strain evidence="3">Z-7014</strain>
    </source>
</reference>
<dbReference type="Gene3D" id="3.40.50.150">
    <property type="entry name" value="Vaccinia Virus protein VP39"/>
    <property type="match status" value="1"/>
</dbReference>
<dbReference type="InterPro" id="IPR029063">
    <property type="entry name" value="SAM-dependent_MTases_sf"/>
</dbReference>
<protein>
    <submittedName>
        <fullName evidence="3">Methyltransferase domain-containing protein</fullName>
    </submittedName>
</protein>
<keyword evidence="1" id="KW-0808">Transferase</keyword>
<gene>
    <name evidence="3" type="ORF">I0Q91_04555</name>
</gene>
<keyword evidence="4" id="KW-1185">Reference proteome</keyword>
<dbReference type="PANTHER" id="PTHR43861">
    <property type="entry name" value="TRANS-ACONITATE 2-METHYLTRANSFERASE-RELATED"/>
    <property type="match status" value="1"/>
</dbReference>
<dbReference type="GO" id="GO:0032259">
    <property type="term" value="P:methylation"/>
    <property type="evidence" value="ECO:0007669"/>
    <property type="project" value="UniProtKB-KW"/>
</dbReference>
<dbReference type="Pfam" id="PF13649">
    <property type="entry name" value="Methyltransf_25"/>
    <property type="match status" value="1"/>
</dbReference>
<feature type="domain" description="Methyltransferase" evidence="2">
    <location>
        <begin position="54"/>
        <end position="149"/>
    </location>
</feature>